<accession>A0A034VNM3</accession>
<dbReference type="Pfam" id="PF07690">
    <property type="entry name" value="MFS_1"/>
    <property type="match status" value="1"/>
</dbReference>
<feature type="transmembrane region" description="Helical" evidence="13">
    <location>
        <begin position="21"/>
        <end position="48"/>
    </location>
</feature>
<evidence type="ECO:0000256" key="12">
    <source>
        <dbReference type="ARBA" id="ARBA00068450"/>
    </source>
</evidence>
<proteinExistence type="inferred from homology"/>
<dbReference type="InterPro" id="IPR020846">
    <property type="entry name" value="MFS_dom"/>
</dbReference>
<dbReference type="OrthoDB" id="2985014at2759"/>
<dbReference type="GO" id="GO:0006820">
    <property type="term" value="P:monoatomic anion transport"/>
    <property type="evidence" value="ECO:0007669"/>
    <property type="project" value="TreeGrafter"/>
</dbReference>
<feature type="domain" description="Major facilitator superfamily (MFS) profile" evidence="14">
    <location>
        <begin position="25"/>
        <end position="450"/>
    </location>
</feature>
<organism evidence="15">
    <name type="scientific">Bactrocera dorsalis</name>
    <name type="common">Oriental fruit fly</name>
    <name type="synonym">Dacus dorsalis</name>
    <dbReference type="NCBI Taxonomy" id="27457"/>
    <lineage>
        <taxon>Eukaryota</taxon>
        <taxon>Metazoa</taxon>
        <taxon>Ecdysozoa</taxon>
        <taxon>Arthropoda</taxon>
        <taxon>Hexapoda</taxon>
        <taxon>Insecta</taxon>
        <taxon>Pterygota</taxon>
        <taxon>Neoptera</taxon>
        <taxon>Endopterygota</taxon>
        <taxon>Diptera</taxon>
        <taxon>Brachycera</taxon>
        <taxon>Muscomorpha</taxon>
        <taxon>Tephritoidea</taxon>
        <taxon>Tephritidae</taxon>
        <taxon>Bactrocera</taxon>
        <taxon>Bactrocera</taxon>
    </lineage>
</organism>
<evidence type="ECO:0000256" key="2">
    <source>
        <dbReference type="ARBA" id="ARBA00008586"/>
    </source>
</evidence>
<keyword evidence="4 13" id="KW-0812">Transmembrane</keyword>
<feature type="transmembrane region" description="Helical" evidence="13">
    <location>
        <begin position="426"/>
        <end position="445"/>
    </location>
</feature>
<evidence type="ECO:0000256" key="8">
    <source>
        <dbReference type="ARBA" id="ARBA00023065"/>
    </source>
</evidence>
<evidence type="ECO:0000256" key="3">
    <source>
        <dbReference type="ARBA" id="ARBA00022448"/>
    </source>
</evidence>
<evidence type="ECO:0000256" key="13">
    <source>
        <dbReference type="SAM" id="Phobius"/>
    </source>
</evidence>
<evidence type="ECO:0000256" key="9">
    <source>
        <dbReference type="ARBA" id="ARBA00023136"/>
    </source>
</evidence>
<keyword evidence="9 13" id="KW-0472">Membrane</keyword>
<dbReference type="InterPro" id="IPR011701">
    <property type="entry name" value="MFS"/>
</dbReference>
<evidence type="ECO:0000256" key="5">
    <source>
        <dbReference type="ARBA" id="ARBA00022847"/>
    </source>
</evidence>
<dbReference type="FunFam" id="1.20.120.540:FF:000001">
    <property type="entry name" value="Blast:Putative inorganic phosphate cotransporter"/>
    <property type="match status" value="1"/>
</dbReference>
<evidence type="ECO:0000259" key="14">
    <source>
        <dbReference type="PROSITE" id="PS50850"/>
    </source>
</evidence>
<keyword evidence="7" id="KW-0915">Sodium</keyword>
<dbReference type="GO" id="GO:0016020">
    <property type="term" value="C:membrane"/>
    <property type="evidence" value="ECO:0007669"/>
    <property type="project" value="UniProtKB-SubCell"/>
</dbReference>
<evidence type="ECO:0000256" key="10">
    <source>
        <dbReference type="ARBA" id="ARBA00023201"/>
    </source>
</evidence>
<dbReference type="CDD" id="cd17318">
    <property type="entry name" value="MFS_SLC17"/>
    <property type="match status" value="1"/>
</dbReference>
<feature type="transmembrane region" description="Helical" evidence="13">
    <location>
        <begin position="97"/>
        <end position="119"/>
    </location>
</feature>
<dbReference type="Gene3D" id="1.20.1250.20">
    <property type="entry name" value="MFS general substrate transporter like domains"/>
    <property type="match status" value="2"/>
</dbReference>
<protein>
    <recommendedName>
        <fullName evidence="12">Putative inorganic phosphate cotransporter</fullName>
    </recommendedName>
</protein>
<comment type="function">
    <text evidence="11">May be an inorganic phosphate cotransporter.</text>
</comment>
<name>A0A034VNM3_BACDO</name>
<dbReference type="FunFam" id="1.20.1250.20:FF:000003">
    <property type="entry name" value="Solute carrier family 17 member 3"/>
    <property type="match status" value="1"/>
</dbReference>
<comment type="subcellular location">
    <subcellularLocation>
        <location evidence="1">Membrane</location>
        <topology evidence="1">Multi-pass membrane protein</topology>
    </subcellularLocation>
</comment>
<feature type="transmembrane region" description="Helical" evidence="13">
    <location>
        <begin position="255"/>
        <end position="278"/>
    </location>
</feature>
<dbReference type="EMBL" id="GAKP01015804">
    <property type="protein sequence ID" value="JAC43148.1"/>
    <property type="molecule type" value="Transcribed_RNA"/>
</dbReference>
<evidence type="ECO:0000313" key="15">
    <source>
        <dbReference type="EMBL" id="JAC43148.1"/>
    </source>
</evidence>
<keyword evidence="3" id="KW-0813">Transport</keyword>
<evidence type="ECO:0000256" key="11">
    <source>
        <dbReference type="ARBA" id="ARBA00054632"/>
    </source>
</evidence>
<keyword evidence="6 13" id="KW-1133">Transmembrane helix</keyword>
<comment type="similarity">
    <text evidence="2">Belongs to the major facilitator superfamily. Sodium/anion cotransporter family.</text>
</comment>
<keyword evidence="8" id="KW-0406">Ion transport</keyword>
<dbReference type="PANTHER" id="PTHR11662:SF280">
    <property type="entry name" value="FI21844P1-RELATED"/>
    <property type="match status" value="1"/>
</dbReference>
<evidence type="ECO:0000256" key="6">
    <source>
        <dbReference type="ARBA" id="ARBA00022989"/>
    </source>
</evidence>
<evidence type="ECO:0000256" key="7">
    <source>
        <dbReference type="ARBA" id="ARBA00023053"/>
    </source>
</evidence>
<feature type="transmembrane region" description="Helical" evidence="13">
    <location>
        <begin position="389"/>
        <end position="414"/>
    </location>
</feature>
<dbReference type="InterPro" id="IPR050382">
    <property type="entry name" value="MFS_Na/Anion_cotransporter"/>
</dbReference>
<dbReference type="GO" id="GO:0015293">
    <property type="term" value="F:symporter activity"/>
    <property type="evidence" value="ECO:0007669"/>
    <property type="project" value="UniProtKB-KW"/>
</dbReference>
<dbReference type="PANTHER" id="PTHR11662">
    <property type="entry name" value="SOLUTE CARRIER FAMILY 17"/>
    <property type="match status" value="1"/>
</dbReference>
<dbReference type="InterPro" id="IPR036259">
    <property type="entry name" value="MFS_trans_sf"/>
</dbReference>
<evidence type="ECO:0000256" key="4">
    <source>
        <dbReference type="ARBA" id="ARBA00022692"/>
    </source>
</evidence>
<keyword evidence="5" id="KW-0769">Symport</keyword>
<dbReference type="FunFam" id="1.20.1250.20:FF:000144">
    <property type="entry name" value="Picot, isoform B"/>
    <property type="match status" value="1"/>
</dbReference>
<dbReference type="SUPFAM" id="SSF103473">
    <property type="entry name" value="MFS general substrate transporter"/>
    <property type="match status" value="1"/>
</dbReference>
<feature type="transmembrane region" description="Helical" evidence="13">
    <location>
        <begin position="298"/>
        <end position="319"/>
    </location>
</feature>
<sequence length="478" mass="53646">MEKSAKYEREEKASFFGARHVQCFMIFIGLTVAFAQRVNFSVAIVAMTDRNATNPDFEEYAWSEQTKSYLLSGFFWGYFVTQIPGGQLAHKYGGKIMLLLSLGLSSILCMLTPLTARLGDWKLVFALRVVQGLIQGCIFPSTHTLLSKWVPPEERGSIGTFCYTGVQFGSVLMMGISGTIASSSLGWPGIFYISGLISLLYVIMWYFVGASEPSDFKWISAEEKLYIQSSLVASTKPEEEHVPTKTPWVKILTSVPFLVILIAQSTFAWGFWTMLIQIPSYMKNILKQDIKSNALMSALPYLVNMFLTFAFCGLNNFLIKRNLISIRTSRKLFNTIGFWVPVLPLILLGYLREDQSSLAVGLLVILIGVNSAAYLGFLTNHIDLSPNFAGILMGVANCMANLMGVVAPLLVGFIVTDSKNVNQWRIIFNITAALYFIGNLLFILFGQVKIQKWNYPKEAEQQRDHIKFEPVNVEKEVY</sequence>
<dbReference type="GO" id="GO:0006814">
    <property type="term" value="P:sodium ion transport"/>
    <property type="evidence" value="ECO:0007669"/>
    <property type="project" value="UniProtKB-KW"/>
</dbReference>
<gene>
    <name evidence="15" type="primary">PICO</name>
</gene>
<feature type="transmembrane region" description="Helical" evidence="13">
    <location>
        <begin position="331"/>
        <end position="351"/>
    </location>
</feature>
<feature type="transmembrane region" description="Helical" evidence="13">
    <location>
        <begin position="189"/>
        <end position="208"/>
    </location>
</feature>
<keyword evidence="10" id="KW-0739">Sodium transport</keyword>
<dbReference type="PROSITE" id="PS50850">
    <property type="entry name" value="MFS"/>
    <property type="match status" value="1"/>
</dbReference>
<dbReference type="AlphaFoldDB" id="A0A034VNM3"/>
<feature type="transmembrane region" description="Helical" evidence="13">
    <location>
        <begin position="357"/>
        <end position="377"/>
    </location>
</feature>
<feature type="transmembrane region" description="Helical" evidence="13">
    <location>
        <begin position="158"/>
        <end position="177"/>
    </location>
</feature>
<reference evidence="15" key="1">
    <citation type="journal article" date="2014" name="BMC Genomics">
        <title>Characterizing the developmental transcriptome of the oriental fruit fly, Bactrocera dorsalis (Diptera: Tephritidae) through comparative genomic analysis with Drosophila melanogaster utilizing modENCODE datasets.</title>
        <authorList>
            <person name="Geib S.M."/>
            <person name="Calla B."/>
            <person name="Hall B."/>
            <person name="Hou S."/>
            <person name="Manoukis N.C."/>
        </authorList>
    </citation>
    <scope>NUCLEOTIDE SEQUENCE</scope>
    <source>
        <strain evidence="15">Punador</strain>
    </source>
</reference>
<evidence type="ECO:0000256" key="1">
    <source>
        <dbReference type="ARBA" id="ARBA00004141"/>
    </source>
</evidence>